<proteinExistence type="predicted"/>
<accession>A0A5C0B1D4</accession>
<feature type="region of interest" description="Disordered" evidence="1">
    <location>
        <begin position="1"/>
        <end position="23"/>
    </location>
</feature>
<reference evidence="3 4" key="1">
    <citation type="submission" date="2019-08" db="EMBL/GenBank/DDBJ databases">
        <title>Amphibian skin-associated Pigmentiphaga: genome sequence and occurrence across geography and hosts.</title>
        <authorList>
            <person name="Bletz M.C."/>
            <person name="Bunk B."/>
            <person name="Sproeer C."/>
            <person name="Biwer P."/>
            <person name="Reiter S."/>
            <person name="Rabemananjara F.C.E."/>
            <person name="Schulz S."/>
            <person name="Overmann J."/>
            <person name="Vences M."/>
        </authorList>
    </citation>
    <scope>NUCLEOTIDE SEQUENCE [LARGE SCALE GENOMIC DNA]</scope>
    <source>
        <strain evidence="3 4">Mada1488</strain>
    </source>
</reference>
<feature type="transmembrane region" description="Helical" evidence="2">
    <location>
        <begin position="30"/>
        <end position="49"/>
    </location>
</feature>
<keyword evidence="2" id="KW-0812">Transmembrane</keyword>
<evidence type="ECO:0000313" key="3">
    <source>
        <dbReference type="EMBL" id="QEI08145.1"/>
    </source>
</evidence>
<evidence type="ECO:0000313" key="4">
    <source>
        <dbReference type="Proteomes" id="UP000325161"/>
    </source>
</evidence>
<name>A0A5C0B1D4_9BURK</name>
<dbReference type="AlphaFoldDB" id="A0A5C0B1D4"/>
<organism evidence="3 4">
    <name type="scientific">Pigmentiphaga aceris</name>
    <dbReference type="NCBI Taxonomy" id="1940612"/>
    <lineage>
        <taxon>Bacteria</taxon>
        <taxon>Pseudomonadati</taxon>
        <taxon>Pseudomonadota</taxon>
        <taxon>Betaproteobacteria</taxon>
        <taxon>Burkholderiales</taxon>
        <taxon>Alcaligenaceae</taxon>
        <taxon>Pigmentiphaga</taxon>
    </lineage>
</organism>
<dbReference type="RefSeq" id="WP_148817436.1">
    <property type="nucleotide sequence ID" value="NZ_CP043046.1"/>
</dbReference>
<evidence type="ECO:0008006" key="5">
    <source>
        <dbReference type="Google" id="ProtNLM"/>
    </source>
</evidence>
<gene>
    <name evidence="3" type="ORF">FXN63_21595</name>
</gene>
<sequence length="185" mass="18669">MVTPHSVPLPLGNIASTSRPGNRPAVRRAVSWHVALVVAMLGFVLRALVPVGFMPDAQAMQVGHIELTLCSPNAPGARAISILLAPDAADASLPSGWSAALPGADSTSPYPLTDKALGHPSDSHADATDCPFALMAAQGVIGSAEIGFVQTAAVHIPHVSLVQGAVLALPVLGPPLGSRAPPAIA</sequence>
<keyword evidence="2" id="KW-0472">Membrane</keyword>
<protein>
    <recommendedName>
        <fullName evidence="5">DUF2946 domain-containing protein</fullName>
    </recommendedName>
</protein>
<keyword evidence="4" id="KW-1185">Reference proteome</keyword>
<evidence type="ECO:0000256" key="1">
    <source>
        <dbReference type="SAM" id="MobiDB-lite"/>
    </source>
</evidence>
<keyword evidence="2" id="KW-1133">Transmembrane helix</keyword>
<evidence type="ECO:0000256" key="2">
    <source>
        <dbReference type="SAM" id="Phobius"/>
    </source>
</evidence>
<dbReference type="EMBL" id="CP043046">
    <property type="protein sequence ID" value="QEI08145.1"/>
    <property type="molecule type" value="Genomic_DNA"/>
</dbReference>
<dbReference type="OrthoDB" id="8665387at2"/>
<dbReference type="KEGG" id="pacr:FXN63_21595"/>
<dbReference type="Proteomes" id="UP000325161">
    <property type="component" value="Chromosome"/>
</dbReference>